<keyword evidence="2" id="KW-1185">Reference proteome</keyword>
<organism evidence="1 2">
    <name type="scientific">Hermanssonia centrifuga</name>
    <dbReference type="NCBI Taxonomy" id="98765"/>
    <lineage>
        <taxon>Eukaryota</taxon>
        <taxon>Fungi</taxon>
        <taxon>Dikarya</taxon>
        <taxon>Basidiomycota</taxon>
        <taxon>Agaricomycotina</taxon>
        <taxon>Agaricomycetes</taxon>
        <taxon>Polyporales</taxon>
        <taxon>Meruliaceae</taxon>
        <taxon>Hermanssonia</taxon>
    </lineage>
</organism>
<accession>A0A2R6R415</accession>
<evidence type="ECO:0000313" key="2">
    <source>
        <dbReference type="Proteomes" id="UP000186601"/>
    </source>
</evidence>
<dbReference type="OrthoDB" id="10006285at2759"/>
<reference evidence="1 2" key="1">
    <citation type="submission" date="2018-02" db="EMBL/GenBank/DDBJ databases">
        <title>Genome sequence of the basidiomycete white-rot fungus Phlebia centrifuga.</title>
        <authorList>
            <person name="Granchi Z."/>
            <person name="Peng M."/>
            <person name="de Vries R.P."/>
            <person name="Hilden K."/>
            <person name="Makela M.R."/>
            <person name="Grigoriev I."/>
            <person name="Riley R."/>
        </authorList>
    </citation>
    <scope>NUCLEOTIDE SEQUENCE [LARGE SCALE GENOMIC DNA]</scope>
    <source>
        <strain evidence="1 2">FBCC195</strain>
    </source>
</reference>
<evidence type="ECO:0000313" key="1">
    <source>
        <dbReference type="EMBL" id="PSS19958.1"/>
    </source>
</evidence>
<name>A0A2R6R415_9APHY</name>
<gene>
    <name evidence="1" type="ORF">PHLCEN_2v3131</name>
</gene>
<dbReference type="STRING" id="98765.A0A2R6R415"/>
<dbReference type="Gene3D" id="2.130.10.10">
    <property type="entry name" value="YVTN repeat-like/Quinoprotein amine dehydrogenase"/>
    <property type="match status" value="1"/>
</dbReference>
<protein>
    <submittedName>
        <fullName evidence="1">Uncharacterized protein</fullName>
    </submittedName>
</protein>
<dbReference type="InterPro" id="IPR015943">
    <property type="entry name" value="WD40/YVTN_repeat-like_dom_sf"/>
</dbReference>
<dbReference type="SUPFAM" id="SSF75011">
    <property type="entry name" value="3-carboxy-cis,cis-mucoante lactonizing enzyme"/>
    <property type="match status" value="1"/>
</dbReference>
<dbReference type="Proteomes" id="UP000186601">
    <property type="component" value="Unassembled WGS sequence"/>
</dbReference>
<dbReference type="AlphaFoldDB" id="A0A2R6R415"/>
<dbReference type="EMBL" id="MLYV02000282">
    <property type="protein sequence ID" value="PSS19958.1"/>
    <property type="molecule type" value="Genomic_DNA"/>
</dbReference>
<comment type="caution">
    <text evidence="1">The sequence shown here is derived from an EMBL/GenBank/DDBJ whole genome shotgun (WGS) entry which is preliminary data.</text>
</comment>
<sequence length="378" mass="38860">MTNEADGNFVVAAQLASDGSLVFNRAVSTRGLGSHGITSPNGPDGLFSQGSVKASATGKVLGAVNPGSNTVSLFSIDPQNPVQISMIGQPASTEGEFPMSMAFNKNGTQACVLNGGQVNGVNCYSVDAQKGLVPIPNTLRALGLNQTTPANGPAGSTSHIVFSEDNTKLIASIKGIPPTPGFLAVWDVASDGSLSQDFAQVAPGSGGLLPFSMTIIPGKNAILATDAGVGFDIFDFSTVDVAKNETSSPKNSVVPISGQGATCWSSFSEQTGNFYLTDIITSMVTEVNVDNNLNGTIVKQYPQTPGSATIDNDIATLNGKDFMYVLEPNATSVAVLSLNAPGQAQNLGSFNLAAQAKSAGLVINPFNLQGMTTFVTQK</sequence>
<proteinExistence type="predicted"/>